<evidence type="ECO:0000313" key="2">
    <source>
        <dbReference type="Proteomes" id="UP001437256"/>
    </source>
</evidence>
<dbReference type="SUPFAM" id="SSF52047">
    <property type="entry name" value="RNI-like"/>
    <property type="match status" value="1"/>
</dbReference>
<keyword evidence="2" id="KW-1185">Reference proteome</keyword>
<sequence>MIPAPVTESNPSLCQVQPCGHKHTSCLESSKFESDSLNPGHTLADPETSQLKGLARDQEREVIVTNNSAVQKYCSAKSIQQTVPAEIWDTIFRQSIDDYSFSLRHHTLDLLALTFSHVCARWRAVVIGNPSLWSSISIDLSSFTSEMTVALQIYLKLSEGRLLNLRIYLSGDPTELGGNARGAWRLLGPHLSQCRALVWHVDNAEIVPEVHGLVFSNLVSFKDGSVRLHSLDEMALSPDWFWAAIRSAPRLTRVVVESPLPLRWLSYSRLTSLDVQYIGRVMVIETLFHVLPNCSCLVSLTLGSPDIDGDDLLPLAFLEPIEIPSLRHLTVDDEHVPIYSFNEALSVLCSHLWLPNLTSCSISACEWPSPVSRLLQNCSDTLERLEINLSPFRPNDASLDPIITLLHHTPHLAQLELSVSKLDGSSFEATSVALFPSQLQSPVEPDGNPYLPRLQSLHLQYPGLEVTTAEVEMVLDVATKRSAADTTCALSRLRLASAGSYTLNDPAHVKRVRELREHGFWVIFDDC</sequence>
<gene>
    <name evidence="1" type="ORF">AAF712_006290</name>
</gene>
<dbReference type="Gene3D" id="3.80.10.10">
    <property type="entry name" value="Ribonuclease Inhibitor"/>
    <property type="match status" value="1"/>
</dbReference>
<dbReference type="EMBL" id="JBBXMP010000033">
    <property type="protein sequence ID" value="KAL0066687.1"/>
    <property type="molecule type" value="Genomic_DNA"/>
</dbReference>
<name>A0ABR3A288_9AGAR</name>
<comment type="caution">
    <text evidence="1">The sequence shown here is derived from an EMBL/GenBank/DDBJ whole genome shotgun (WGS) entry which is preliminary data.</text>
</comment>
<reference evidence="1 2" key="1">
    <citation type="submission" date="2024-05" db="EMBL/GenBank/DDBJ databases">
        <title>A draft genome resource for the thread blight pathogen Marasmius tenuissimus strain MS-2.</title>
        <authorList>
            <person name="Yulfo-Soto G.E."/>
            <person name="Baruah I.K."/>
            <person name="Amoako-Attah I."/>
            <person name="Bukari Y."/>
            <person name="Meinhardt L.W."/>
            <person name="Bailey B.A."/>
            <person name="Cohen S.P."/>
        </authorList>
    </citation>
    <scope>NUCLEOTIDE SEQUENCE [LARGE SCALE GENOMIC DNA]</scope>
    <source>
        <strain evidence="1 2">MS-2</strain>
    </source>
</reference>
<organism evidence="1 2">
    <name type="scientific">Marasmius tenuissimus</name>
    <dbReference type="NCBI Taxonomy" id="585030"/>
    <lineage>
        <taxon>Eukaryota</taxon>
        <taxon>Fungi</taxon>
        <taxon>Dikarya</taxon>
        <taxon>Basidiomycota</taxon>
        <taxon>Agaricomycotina</taxon>
        <taxon>Agaricomycetes</taxon>
        <taxon>Agaricomycetidae</taxon>
        <taxon>Agaricales</taxon>
        <taxon>Marasmiineae</taxon>
        <taxon>Marasmiaceae</taxon>
        <taxon>Marasmius</taxon>
    </lineage>
</organism>
<proteinExistence type="predicted"/>
<protein>
    <recommendedName>
        <fullName evidence="3">F-box domain-containing protein</fullName>
    </recommendedName>
</protein>
<accession>A0ABR3A288</accession>
<dbReference type="InterPro" id="IPR032675">
    <property type="entry name" value="LRR_dom_sf"/>
</dbReference>
<dbReference type="Proteomes" id="UP001437256">
    <property type="component" value="Unassembled WGS sequence"/>
</dbReference>
<evidence type="ECO:0000313" key="1">
    <source>
        <dbReference type="EMBL" id="KAL0066687.1"/>
    </source>
</evidence>
<evidence type="ECO:0008006" key="3">
    <source>
        <dbReference type="Google" id="ProtNLM"/>
    </source>
</evidence>